<gene>
    <name evidence="1" type="ORF">SBA5_1070003</name>
</gene>
<proteinExistence type="predicted"/>
<dbReference type="Proteomes" id="UP000239735">
    <property type="component" value="Unassembled WGS sequence"/>
</dbReference>
<evidence type="ECO:0000313" key="1">
    <source>
        <dbReference type="EMBL" id="SPE17600.1"/>
    </source>
</evidence>
<reference evidence="2" key="1">
    <citation type="submission" date="2018-02" db="EMBL/GenBank/DDBJ databases">
        <authorList>
            <person name="Hausmann B."/>
        </authorList>
    </citation>
    <scope>NUCLEOTIDE SEQUENCE [LARGE SCALE GENOMIC DNA]</scope>
    <source>
        <strain evidence="2">Peat soil MAG SbA5</strain>
    </source>
</reference>
<dbReference type="AlphaFoldDB" id="A0A2N9L2X3"/>
<protein>
    <submittedName>
        <fullName evidence="1">Uncharacterized protein</fullName>
    </submittedName>
</protein>
<name>A0A2N9L2X3_9BACT</name>
<dbReference type="EMBL" id="OKRB01000010">
    <property type="protein sequence ID" value="SPE17600.1"/>
    <property type="molecule type" value="Genomic_DNA"/>
</dbReference>
<sequence length="60" mass="6513">MCSARITVNTEVAPLLVMSGLTTILPERAFHNRIGPGNAHCPVHVNAERGSTRRRFVSGL</sequence>
<evidence type="ECO:0000313" key="2">
    <source>
        <dbReference type="Proteomes" id="UP000239735"/>
    </source>
</evidence>
<organism evidence="1 2">
    <name type="scientific">Candidatus Sulfuritelmatomonas gaucii</name>
    <dbReference type="NCBI Taxonomy" id="2043161"/>
    <lineage>
        <taxon>Bacteria</taxon>
        <taxon>Pseudomonadati</taxon>
        <taxon>Acidobacteriota</taxon>
        <taxon>Terriglobia</taxon>
        <taxon>Terriglobales</taxon>
        <taxon>Acidobacteriaceae</taxon>
        <taxon>Candidatus Sulfuritelmatomonas</taxon>
    </lineage>
</organism>
<accession>A0A2N9L2X3</accession>